<organism evidence="5 6">
    <name type="scientific">Lophiotrema nucula</name>
    <dbReference type="NCBI Taxonomy" id="690887"/>
    <lineage>
        <taxon>Eukaryota</taxon>
        <taxon>Fungi</taxon>
        <taxon>Dikarya</taxon>
        <taxon>Ascomycota</taxon>
        <taxon>Pezizomycotina</taxon>
        <taxon>Dothideomycetes</taxon>
        <taxon>Pleosporomycetidae</taxon>
        <taxon>Pleosporales</taxon>
        <taxon>Lophiotremataceae</taxon>
        <taxon>Lophiotrema</taxon>
    </lineage>
</organism>
<dbReference type="GO" id="GO:0006351">
    <property type="term" value="P:DNA-templated transcription"/>
    <property type="evidence" value="ECO:0007669"/>
    <property type="project" value="InterPro"/>
</dbReference>
<feature type="domain" description="Zn(2)-C6 fungal-type" evidence="4">
    <location>
        <begin position="17"/>
        <end position="49"/>
    </location>
</feature>
<keyword evidence="1" id="KW-0479">Metal-binding</keyword>
<dbReference type="OrthoDB" id="4116913at2759"/>
<accession>A0A6A5YY64</accession>
<sequence>MSSAGVEKRGSSATVRACDSCRRRKRKCVWLPGAEGCTPCLQVKEECSTTHTRKPRAKSHKRNRIAEYESRIQRLESLLEERTAAQPPVREQQPLPPADASHPLSEWTTNLRDTINEWPIEEGPQLGPPAFADGFEGFDNEGFDNEALGLNASSSSEESPLQEYFDHPLPDLSLSLGDEAFGDLQTGNDAIPAQVSPVDQLIQVPTAGAAGTDVSPFITRATCDGYLPHPDLATSLLSEFLVDFNQAIPLYRPHVIAQHLRTCYLGLADGSALAWANTYAIFGIAHRLRAMSAAATPQDNEQADYYLKKILSSVPNLLLTSPSLPLIQCLLALAVLIQTTSHASPYSLFVSTALRMAQCLVYNDDKGEDATGSRDVEQERRVFWIAFHMDTDVAILSHGLLTHRRDDINCAICPKENTEDDAGAVKAAEGGWRVNIFALRTRLSLFEATTVDELFSIKARDSTPEMSVKTAQKILNGLKEWRKHELFQFKPQDLMQLLYRSDLVHIAALEAAYFATVFRIQAFLALGMDNRVHPFSIEGLTAIAGLKNQPCYEDARRFLSLLTVAPQGDIGLSWYIPVLAALITVLSYAYNNPNTSDAPSHTDMRSYSDILQVLATLCLRSQDAELGKARALCMALFSKVEIAKRVREIQSGQRFDVRVGLVPAAEAAMF</sequence>
<dbReference type="PANTHER" id="PTHR46910">
    <property type="entry name" value="TRANSCRIPTION FACTOR PDR1"/>
    <property type="match status" value="1"/>
</dbReference>
<proteinExistence type="predicted"/>
<evidence type="ECO:0000313" key="5">
    <source>
        <dbReference type="EMBL" id="KAF2111783.1"/>
    </source>
</evidence>
<dbReference type="Proteomes" id="UP000799770">
    <property type="component" value="Unassembled WGS sequence"/>
</dbReference>
<dbReference type="EMBL" id="ML977333">
    <property type="protein sequence ID" value="KAF2111783.1"/>
    <property type="molecule type" value="Genomic_DNA"/>
</dbReference>
<dbReference type="SUPFAM" id="SSF57701">
    <property type="entry name" value="Zn2/Cys6 DNA-binding domain"/>
    <property type="match status" value="1"/>
</dbReference>
<dbReference type="Pfam" id="PF04082">
    <property type="entry name" value="Fungal_trans"/>
    <property type="match status" value="1"/>
</dbReference>
<name>A0A6A5YY64_9PLEO</name>
<dbReference type="CDD" id="cd12148">
    <property type="entry name" value="fungal_TF_MHR"/>
    <property type="match status" value="1"/>
</dbReference>
<keyword evidence="6" id="KW-1185">Reference proteome</keyword>
<dbReference type="PROSITE" id="PS00463">
    <property type="entry name" value="ZN2_CY6_FUNGAL_1"/>
    <property type="match status" value="1"/>
</dbReference>
<dbReference type="AlphaFoldDB" id="A0A6A5YY64"/>
<dbReference type="GO" id="GO:0008270">
    <property type="term" value="F:zinc ion binding"/>
    <property type="evidence" value="ECO:0007669"/>
    <property type="project" value="InterPro"/>
</dbReference>
<dbReference type="InterPro" id="IPR050987">
    <property type="entry name" value="AtrR-like"/>
</dbReference>
<evidence type="ECO:0000313" key="6">
    <source>
        <dbReference type="Proteomes" id="UP000799770"/>
    </source>
</evidence>
<dbReference type="GO" id="GO:0003677">
    <property type="term" value="F:DNA binding"/>
    <property type="evidence" value="ECO:0007669"/>
    <property type="project" value="InterPro"/>
</dbReference>
<gene>
    <name evidence="5" type="ORF">BDV96DRAFT_498762</name>
</gene>
<dbReference type="InterPro" id="IPR007219">
    <property type="entry name" value="XnlR_reg_dom"/>
</dbReference>
<dbReference type="GO" id="GO:0000981">
    <property type="term" value="F:DNA-binding transcription factor activity, RNA polymerase II-specific"/>
    <property type="evidence" value="ECO:0007669"/>
    <property type="project" value="InterPro"/>
</dbReference>
<evidence type="ECO:0000256" key="2">
    <source>
        <dbReference type="ARBA" id="ARBA00023242"/>
    </source>
</evidence>
<protein>
    <recommendedName>
        <fullName evidence="4">Zn(2)-C6 fungal-type domain-containing protein</fullName>
    </recommendedName>
</protein>
<reference evidence="5" key="1">
    <citation type="journal article" date="2020" name="Stud. Mycol.">
        <title>101 Dothideomycetes genomes: a test case for predicting lifestyles and emergence of pathogens.</title>
        <authorList>
            <person name="Haridas S."/>
            <person name="Albert R."/>
            <person name="Binder M."/>
            <person name="Bloem J."/>
            <person name="Labutti K."/>
            <person name="Salamov A."/>
            <person name="Andreopoulos B."/>
            <person name="Baker S."/>
            <person name="Barry K."/>
            <person name="Bills G."/>
            <person name="Bluhm B."/>
            <person name="Cannon C."/>
            <person name="Castanera R."/>
            <person name="Culley D."/>
            <person name="Daum C."/>
            <person name="Ezra D."/>
            <person name="Gonzalez J."/>
            <person name="Henrissat B."/>
            <person name="Kuo A."/>
            <person name="Liang C."/>
            <person name="Lipzen A."/>
            <person name="Lutzoni F."/>
            <person name="Magnuson J."/>
            <person name="Mondo S."/>
            <person name="Nolan M."/>
            <person name="Ohm R."/>
            <person name="Pangilinan J."/>
            <person name="Park H.-J."/>
            <person name="Ramirez L."/>
            <person name="Alfaro M."/>
            <person name="Sun H."/>
            <person name="Tritt A."/>
            <person name="Yoshinaga Y."/>
            <person name="Zwiers L.-H."/>
            <person name="Turgeon B."/>
            <person name="Goodwin S."/>
            <person name="Spatafora J."/>
            <person name="Crous P."/>
            <person name="Grigoriev I."/>
        </authorList>
    </citation>
    <scope>NUCLEOTIDE SEQUENCE</scope>
    <source>
        <strain evidence="5">CBS 627.86</strain>
    </source>
</reference>
<dbReference type="CDD" id="cd00067">
    <property type="entry name" value="GAL4"/>
    <property type="match status" value="1"/>
</dbReference>
<evidence type="ECO:0000256" key="1">
    <source>
        <dbReference type="ARBA" id="ARBA00022723"/>
    </source>
</evidence>
<dbReference type="PANTHER" id="PTHR46910:SF39">
    <property type="entry name" value="ZN(II)2CYS6 TRANSCRIPTION FACTOR (EUROFUNG)"/>
    <property type="match status" value="1"/>
</dbReference>
<evidence type="ECO:0000256" key="3">
    <source>
        <dbReference type="SAM" id="MobiDB-lite"/>
    </source>
</evidence>
<evidence type="ECO:0000259" key="4">
    <source>
        <dbReference type="PROSITE" id="PS50048"/>
    </source>
</evidence>
<dbReference type="InterPro" id="IPR001138">
    <property type="entry name" value="Zn2Cys6_DnaBD"/>
</dbReference>
<dbReference type="InterPro" id="IPR036864">
    <property type="entry name" value="Zn2-C6_fun-type_DNA-bd_sf"/>
</dbReference>
<feature type="region of interest" description="Disordered" evidence="3">
    <location>
        <begin position="83"/>
        <end position="105"/>
    </location>
</feature>
<dbReference type="Gene3D" id="4.10.240.10">
    <property type="entry name" value="Zn(2)-C6 fungal-type DNA-binding domain"/>
    <property type="match status" value="1"/>
</dbReference>
<keyword evidence="2" id="KW-0539">Nucleus</keyword>
<dbReference type="PROSITE" id="PS50048">
    <property type="entry name" value="ZN2_CY6_FUNGAL_2"/>
    <property type="match status" value="1"/>
</dbReference>